<feature type="region of interest" description="Disordered" evidence="2">
    <location>
        <begin position="1"/>
        <end position="23"/>
    </location>
</feature>
<keyword evidence="4" id="KW-0695">RNA-directed DNA polymerase</keyword>
<feature type="region of interest" description="Disordered" evidence="2">
    <location>
        <begin position="100"/>
        <end position="123"/>
    </location>
</feature>
<proteinExistence type="predicted"/>
<sequence length="909" mass="102191">MSNAKHSTVTYTSMSSDDGSSDVRYPGVIVLGYDRPPMMPEDLYAYIKAAMQEPPPIVPKPVYPEFMPPKDDVLLAEEQPLPATVSPTADSIGYIIESDPEEDVEEADVEDPEADPADYPTNRDDNKLLAIPTPLPSPLTSCSSSLPQIPSLPLPTSPTDAGVPLGYKADMIRIRAESPYTSHPLPLPPPILLLHTKASMVMMRAVALSTYILAPRSEIPPLGTTPLLPIPLPTSSPPLLLPSTDYRTDFLEIQMVALQSQQRPARDPSHLDVPKEADSIIFSYDLKKMTPKKRTTRASPATTTTTTPVTNAKLKAQITQGTGSRRTELTARECTYINFLKCQPVNFKGTKGVVGLTQWFERMKTVFNMSYCAVENQVKFATCTLHGVSLTWWKSYAKTVAQDATHGMPWNIFMKMMIARMFPEEFDRIEKYIDGLLDMIHESVMASKPKTMAYTAGPGEKRPYGGSKPLCSKFNYHHDGPCAPKSHKYNRVSHLAYDCRSPINANTVNNQRGTRAGQKDTCFECEAQGHFKRECPKLKTNNYGNQGGNGNAPAKEYVVGNVRTNPDSNIVMAVIVCAEKIIRIPWGNETLIVRGDERNQGNETRLKIISCTKTQKYMLKGCHVFLAHVTTKKIEDKSEGKRLEDVSIIRDFPEVFPKDLTRIIGSTPGAFRQRLHKAKFLTLGIFDLFCQEEGWIILNVNRLPRTKQADGYHQLRVHEEDILKTAFRTRYGHYEFQVMRFGLTNAPVVFMALMNQKLCSAPILALPEGSEDFVVYYDALHKGLGAVLMKREKVLAKVGAVAYKLDLPQELSKVHNTFYVSNLRKCYADEPLAVPLDGLHFDEKLHFIKEPVEIMDHEVKQLKQNRILIFKVRWNSRRGPEFTWERKDQFQKKYPLLFRKTAPSSSAAS</sequence>
<feature type="compositionally biased region" description="Polar residues" evidence="2">
    <location>
        <begin position="1"/>
        <end position="18"/>
    </location>
</feature>
<comment type="caution">
    <text evidence="4">The sequence shown here is derived from an EMBL/GenBank/DDBJ whole genome shotgun (WGS) entry which is preliminary data.</text>
</comment>
<dbReference type="SMART" id="SM00343">
    <property type="entry name" value="ZnF_C2HC"/>
    <property type="match status" value="1"/>
</dbReference>
<feature type="domain" description="CCHC-type" evidence="3">
    <location>
        <begin position="522"/>
        <end position="537"/>
    </location>
</feature>
<organism evidence="4">
    <name type="scientific">Tanacetum cinerariifolium</name>
    <name type="common">Dalmatian daisy</name>
    <name type="synonym">Chrysanthemum cinerariifolium</name>
    <dbReference type="NCBI Taxonomy" id="118510"/>
    <lineage>
        <taxon>Eukaryota</taxon>
        <taxon>Viridiplantae</taxon>
        <taxon>Streptophyta</taxon>
        <taxon>Embryophyta</taxon>
        <taxon>Tracheophyta</taxon>
        <taxon>Spermatophyta</taxon>
        <taxon>Magnoliopsida</taxon>
        <taxon>eudicotyledons</taxon>
        <taxon>Gunneridae</taxon>
        <taxon>Pentapetalae</taxon>
        <taxon>asterids</taxon>
        <taxon>campanulids</taxon>
        <taxon>Asterales</taxon>
        <taxon>Asteraceae</taxon>
        <taxon>Asteroideae</taxon>
        <taxon>Anthemideae</taxon>
        <taxon>Anthemidinae</taxon>
        <taxon>Tanacetum</taxon>
    </lineage>
</organism>
<keyword evidence="4" id="KW-0548">Nucleotidyltransferase</keyword>
<dbReference type="GO" id="GO:0003964">
    <property type="term" value="F:RNA-directed DNA polymerase activity"/>
    <property type="evidence" value="ECO:0007669"/>
    <property type="project" value="UniProtKB-KW"/>
</dbReference>
<keyword evidence="1" id="KW-0862">Zinc</keyword>
<dbReference type="AlphaFoldDB" id="A0A6L2LXI9"/>
<dbReference type="InterPro" id="IPR036875">
    <property type="entry name" value="Znf_CCHC_sf"/>
</dbReference>
<dbReference type="Gene3D" id="4.10.60.10">
    <property type="entry name" value="Zinc finger, CCHC-type"/>
    <property type="match status" value="1"/>
</dbReference>
<gene>
    <name evidence="4" type="ORF">Tci_037120</name>
</gene>
<feature type="compositionally biased region" description="Acidic residues" evidence="2">
    <location>
        <begin position="100"/>
        <end position="116"/>
    </location>
</feature>
<dbReference type="PANTHER" id="PTHR46148:SF59">
    <property type="entry name" value="NUCLEOTIDYLTRANSFERASE, RIBONUCLEASE H"/>
    <property type="match status" value="1"/>
</dbReference>
<name>A0A6L2LXI9_TANCI</name>
<dbReference type="InterPro" id="IPR001878">
    <property type="entry name" value="Znf_CCHC"/>
</dbReference>
<protein>
    <submittedName>
        <fullName evidence="4">Putative reverse transcriptase domain-containing protein</fullName>
    </submittedName>
</protein>
<keyword evidence="1" id="KW-0479">Metal-binding</keyword>
<dbReference type="SUPFAM" id="SSF57756">
    <property type="entry name" value="Retrovirus zinc finger-like domains"/>
    <property type="match status" value="1"/>
</dbReference>
<evidence type="ECO:0000256" key="1">
    <source>
        <dbReference type="PROSITE-ProRule" id="PRU00047"/>
    </source>
</evidence>
<dbReference type="PANTHER" id="PTHR46148">
    <property type="entry name" value="CHROMO DOMAIN-CONTAINING PROTEIN"/>
    <property type="match status" value="1"/>
</dbReference>
<dbReference type="PROSITE" id="PS50158">
    <property type="entry name" value="ZF_CCHC"/>
    <property type="match status" value="1"/>
</dbReference>
<dbReference type="Pfam" id="PF24626">
    <property type="entry name" value="SH3_Tf2-1"/>
    <property type="match status" value="1"/>
</dbReference>
<evidence type="ECO:0000256" key="2">
    <source>
        <dbReference type="SAM" id="MobiDB-lite"/>
    </source>
</evidence>
<keyword evidence="4" id="KW-0808">Transferase</keyword>
<evidence type="ECO:0000313" key="4">
    <source>
        <dbReference type="EMBL" id="GEU65142.1"/>
    </source>
</evidence>
<evidence type="ECO:0000259" key="3">
    <source>
        <dbReference type="PROSITE" id="PS50158"/>
    </source>
</evidence>
<dbReference type="SUPFAM" id="SSF56672">
    <property type="entry name" value="DNA/RNA polymerases"/>
    <property type="match status" value="1"/>
</dbReference>
<dbReference type="Gene3D" id="3.30.70.270">
    <property type="match status" value="1"/>
</dbReference>
<dbReference type="GO" id="GO:0008270">
    <property type="term" value="F:zinc ion binding"/>
    <property type="evidence" value="ECO:0007669"/>
    <property type="project" value="UniProtKB-KW"/>
</dbReference>
<keyword evidence="1" id="KW-0863">Zinc-finger</keyword>
<dbReference type="InterPro" id="IPR043502">
    <property type="entry name" value="DNA/RNA_pol_sf"/>
</dbReference>
<dbReference type="GO" id="GO:0003676">
    <property type="term" value="F:nucleic acid binding"/>
    <property type="evidence" value="ECO:0007669"/>
    <property type="project" value="InterPro"/>
</dbReference>
<dbReference type="Gene3D" id="3.10.10.10">
    <property type="entry name" value="HIV Type 1 Reverse Transcriptase, subunit A, domain 1"/>
    <property type="match status" value="1"/>
</dbReference>
<accession>A0A6L2LXI9</accession>
<reference evidence="4" key="1">
    <citation type="journal article" date="2019" name="Sci. Rep.">
        <title>Draft genome of Tanacetum cinerariifolium, the natural source of mosquito coil.</title>
        <authorList>
            <person name="Yamashiro T."/>
            <person name="Shiraishi A."/>
            <person name="Satake H."/>
            <person name="Nakayama K."/>
        </authorList>
    </citation>
    <scope>NUCLEOTIDE SEQUENCE</scope>
</reference>
<dbReference type="EMBL" id="BKCJ010005146">
    <property type="protein sequence ID" value="GEU65142.1"/>
    <property type="molecule type" value="Genomic_DNA"/>
</dbReference>
<dbReference type="InterPro" id="IPR043128">
    <property type="entry name" value="Rev_trsase/Diguanyl_cyclase"/>
</dbReference>
<dbReference type="InterPro" id="IPR056924">
    <property type="entry name" value="SH3_Tf2-1"/>
</dbReference>